<dbReference type="InterPro" id="IPR009057">
    <property type="entry name" value="Homeodomain-like_sf"/>
</dbReference>
<dbReference type="SUPFAM" id="SSF46689">
    <property type="entry name" value="Homeodomain-like"/>
    <property type="match status" value="1"/>
</dbReference>
<gene>
    <name evidence="7" type="ORF">SAMN05444320_10531</name>
</gene>
<dbReference type="Proteomes" id="UP000184501">
    <property type="component" value="Unassembled WGS sequence"/>
</dbReference>
<name>A0A1M5EL63_STRHI</name>
<dbReference type="STRING" id="2017.SAMN05444320_10531"/>
<dbReference type="InterPro" id="IPR001647">
    <property type="entry name" value="HTH_TetR"/>
</dbReference>
<dbReference type="Pfam" id="PF13977">
    <property type="entry name" value="TetR_C_6"/>
    <property type="match status" value="1"/>
</dbReference>
<dbReference type="PROSITE" id="PS50977">
    <property type="entry name" value="HTH_TETR_2"/>
    <property type="match status" value="1"/>
</dbReference>
<dbReference type="PROSITE" id="PS01081">
    <property type="entry name" value="HTH_TETR_1"/>
    <property type="match status" value="1"/>
</dbReference>
<dbReference type="InterPro" id="IPR036271">
    <property type="entry name" value="Tet_transcr_reg_TetR-rel_C_sf"/>
</dbReference>
<dbReference type="InterPro" id="IPR023772">
    <property type="entry name" value="DNA-bd_HTH_TetR-type_CS"/>
</dbReference>
<evidence type="ECO:0000259" key="6">
    <source>
        <dbReference type="PROSITE" id="PS50977"/>
    </source>
</evidence>
<feature type="DNA-binding region" description="H-T-H motif" evidence="5">
    <location>
        <begin position="33"/>
        <end position="52"/>
    </location>
</feature>
<accession>A0A1M5EL63</accession>
<dbReference type="RefSeq" id="WP_073484003.1">
    <property type="nucleotide sequence ID" value="NZ_FQVN01000005.1"/>
</dbReference>
<evidence type="ECO:0000256" key="3">
    <source>
        <dbReference type="ARBA" id="ARBA00023125"/>
    </source>
</evidence>
<keyword evidence="3 5" id="KW-0238">DNA-binding</keyword>
<dbReference type="Pfam" id="PF00440">
    <property type="entry name" value="TetR_N"/>
    <property type="match status" value="1"/>
</dbReference>
<dbReference type="PRINTS" id="PR00455">
    <property type="entry name" value="HTHTETR"/>
</dbReference>
<feature type="domain" description="HTH tetR-type" evidence="6">
    <location>
        <begin position="10"/>
        <end position="70"/>
    </location>
</feature>
<dbReference type="GO" id="GO:0003677">
    <property type="term" value="F:DNA binding"/>
    <property type="evidence" value="ECO:0007669"/>
    <property type="project" value="UniProtKB-UniRule"/>
</dbReference>
<sequence length="202" mass="22231">MRTVDPVRHEAKRRHILNAAAVCFARKGFERTTVAEICAEAGISSGSLFHYFPTKRSVFVAIFEQDGRDNAERLALAAEADDPWQAVLDLVDSLAEPLAEPRMARLAIEVAAHASRDDDFAALLFHNDRELAAGLADLLRRAAAEGRIDGSVDPALAASWIVNLVDSLYGRASFTADFALEDEVAMLRLILTRFLLVEPRKD</sequence>
<protein>
    <submittedName>
        <fullName evidence="7">Transcriptional regulator, TetR family</fullName>
    </submittedName>
</protein>
<evidence type="ECO:0000313" key="8">
    <source>
        <dbReference type="Proteomes" id="UP000184501"/>
    </source>
</evidence>
<dbReference type="AlphaFoldDB" id="A0A1M5EL63"/>
<evidence type="ECO:0000313" key="7">
    <source>
        <dbReference type="EMBL" id="SHF79870.1"/>
    </source>
</evidence>
<reference evidence="7 8" key="1">
    <citation type="submission" date="2016-11" db="EMBL/GenBank/DDBJ databases">
        <authorList>
            <person name="Jaros S."/>
            <person name="Januszkiewicz K."/>
            <person name="Wedrychowicz H."/>
        </authorList>
    </citation>
    <scope>NUCLEOTIDE SEQUENCE [LARGE SCALE GENOMIC DNA]</scope>
    <source>
        <strain evidence="7 8">DSM 44523</strain>
    </source>
</reference>
<dbReference type="PANTHER" id="PTHR47506">
    <property type="entry name" value="TRANSCRIPTIONAL REGULATORY PROTEIN"/>
    <property type="match status" value="1"/>
</dbReference>
<evidence type="ECO:0000256" key="2">
    <source>
        <dbReference type="ARBA" id="ARBA00023015"/>
    </source>
</evidence>
<keyword evidence="1" id="KW-0678">Repressor</keyword>
<dbReference type="OrthoDB" id="5242390at2"/>
<evidence type="ECO:0000256" key="5">
    <source>
        <dbReference type="PROSITE-ProRule" id="PRU00335"/>
    </source>
</evidence>
<evidence type="ECO:0000256" key="1">
    <source>
        <dbReference type="ARBA" id="ARBA00022491"/>
    </source>
</evidence>
<keyword evidence="4" id="KW-0804">Transcription</keyword>
<keyword evidence="8" id="KW-1185">Reference proteome</keyword>
<dbReference type="EMBL" id="FQVN01000005">
    <property type="protein sequence ID" value="SHF79870.1"/>
    <property type="molecule type" value="Genomic_DNA"/>
</dbReference>
<dbReference type="Gene3D" id="1.10.357.10">
    <property type="entry name" value="Tetracycline Repressor, domain 2"/>
    <property type="match status" value="1"/>
</dbReference>
<dbReference type="PANTHER" id="PTHR47506:SF1">
    <property type="entry name" value="HTH-TYPE TRANSCRIPTIONAL REGULATOR YJDC"/>
    <property type="match status" value="1"/>
</dbReference>
<evidence type="ECO:0000256" key="4">
    <source>
        <dbReference type="ARBA" id="ARBA00023163"/>
    </source>
</evidence>
<dbReference type="SUPFAM" id="SSF48498">
    <property type="entry name" value="Tetracyclin repressor-like, C-terminal domain"/>
    <property type="match status" value="1"/>
</dbReference>
<proteinExistence type="predicted"/>
<keyword evidence="2" id="KW-0805">Transcription regulation</keyword>
<organism evidence="7 8">
    <name type="scientific">Streptoalloteichus hindustanus</name>
    <dbReference type="NCBI Taxonomy" id="2017"/>
    <lineage>
        <taxon>Bacteria</taxon>
        <taxon>Bacillati</taxon>
        <taxon>Actinomycetota</taxon>
        <taxon>Actinomycetes</taxon>
        <taxon>Pseudonocardiales</taxon>
        <taxon>Pseudonocardiaceae</taxon>
        <taxon>Streptoalloteichus</taxon>
    </lineage>
</organism>
<dbReference type="InterPro" id="IPR039538">
    <property type="entry name" value="BetI_C"/>
</dbReference>